<proteinExistence type="predicted"/>
<dbReference type="EMBL" id="CP053564">
    <property type="protein sequence ID" value="QJY46662.1"/>
    <property type="molecule type" value="Genomic_DNA"/>
</dbReference>
<dbReference type="AlphaFoldDB" id="A0A6M6JJ50"/>
<evidence type="ECO:0000313" key="1">
    <source>
        <dbReference type="EMBL" id="QJY46662.1"/>
    </source>
</evidence>
<protein>
    <submittedName>
        <fullName evidence="1">DUF2190 family protein</fullName>
    </submittedName>
</protein>
<dbReference type="Pfam" id="PF09956">
    <property type="entry name" value="Phage_cement_2"/>
    <property type="match status" value="1"/>
</dbReference>
<sequence length="123" mass="12063">MADYIPVFKPGTDVTFTAGAAITGGRLVALSAAETVIETSATTAAWMGAAVQDAASGAMVGVTSGGVQELIVNAAVAVGDILVPAANGRVTPIAAGTNYAHVVGIATTAQSTAGQTCRVKMAR</sequence>
<keyword evidence="2" id="KW-1185">Reference proteome</keyword>
<dbReference type="KEGG" id="pbro:HOP40_13235"/>
<name>A0A6M6JJ50_9PSEU</name>
<dbReference type="Proteomes" id="UP000505377">
    <property type="component" value="Chromosome"/>
</dbReference>
<dbReference type="InterPro" id="IPR011231">
    <property type="entry name" value="Phage_VT1-Sakai_H0018"/>
</dbReference>
<accession>A0A6M6JJ50</accession>
<gene>
    <name evidence="1" type="ORF">HOP40_13235</name>
</gene>
<dbReference type="RefSeq" id="WP_172158244.1">
    <property type="nucleotide sequence ID" value="NZ_CP053564.1"/>
</dbReference>
<reference evidence="1 2" key="1">
    <citation type="submission" date="2020-05" db="EMBL/GenBank/DDBJ databases">
        <authorList>
            <person name="Mo P."/>
        </authorList>
    </citation>
    <scope>NUCLEOTIDE SEQUENCE [LARGE SCALE GENOMIC DNA]</scope>
    <source>
        <strain evidence="1 2">Gen01</strain>
    </source>
</reference>
<organism evidence="1 2">
    <name type="scientific">Pseudonocardia broussonetiae</name>
    <dbReference type="NCBI Taxonomy" id="2736640"/>
    <lineage>
        <taxon>Bacteria</taxon>
        <taxon>Bacillati</taxon>
        <taxon>Actinomycetota</taxon>
        <taxon>Actinomycetes</taxon>
        <taxon>Pseudonocardiales</taxon>
        <taxon>Pseudonocardiaceae</taxon>
        <taxon>Pseudonocardia</taxon>
    </lineage>
</organism>
<evidence type="ECO:0000313" key="2">
    <source>
        <dbReference type="Proteomes" id="UP000505377"/>
    </source>
</evidence>